<dbReference type="InterPro" id="IPR055348">
    <property type="entry name" value="DctQ"/>
</dbReference>
<name>A0A2N6PHT2_9MICO</name>
<dbReference type="GO" id="GO:0005886">
    <property type="term" value="C:plasma membrane"/>
    <property type="evidence" value="ECO:0007669"/>
    <property type="project" value="UniProtKB-SubCell"/>
</dbReference>
<sequence length="114" mass="12229">MCLVWLTFIAAAFVASRSSHIAVDVFDRLLSPQAGRTLRRIVDVVVASVSAFLVYAGITLLAITWHLRMPATDLPTPVLYGAATLGCAFIALHALVWAAIAPDEPTADIPEGLW</sequence>
<evidence type="ECO:0000256" key="4">
    <source>
        <dbReference type="ARBA" id="ARBA00022519"/>
    </source>
</evidence>
<evidence type="ECO:0000313" key="11">
    <source>
        <dbReference type="EMBL" id="PMB98248.1"/>
    </source>
</evidence>
<evidence type="ECO:0000256" key="5">
    <source>
        <dbReference type="ARBA" id="ARBA00022692"/>
    </source>
</evidence>
<evidence type="ECO:0000256" key="1">
    <source>
        <dbReference type="ARBA" id="ARBA00004429"/>
    </source>
</evidence>
<keyword evidence="7 9" id="KW-0472">Membrane</keyword>
<protein>
    <recommendedName>
        <fullName evidence="10">Tripartite ATP-independent periplasmic transporters DctQ component domain-containing protein</fullName>
    </recommendedName>
</protein>
<evidence type="ECO:0000256" key="3">
    <source>
        <dbReference type="ARBA" id="ARBA00022475"/>
    </source>
</evidence>
<comment type="subcellular location">
    <subcellularLocation>
        <location evidence="1">Cell inner membrane</location>
        <topology evidence="1">Multi-pass membrane protein</topology>
    </subcellularLocation>
</comment>
<dbReference type="GeneID" id="94991748"/>
<feature type="transmembrane region" description="Helical" evidence="9">
    <location>
        <begin position="45"/>
        <end position="67"/>
    </location>
</feature>
<keyword evidence="3" id="KW-1003">Cell membrane</keyword>
<evidence type="ECO:0000256" key="9">
    <source>
        <dbReference type="SAM" id="Phobius"/>
    </source>
</evidence>
<evidence type="ECO:0000256" key="8">
    <source>
        <dbReference type="ARBA" id="ARBA00038436"/>
    </source>
</evidence>
<reference evidence="11 12" key="1">
    <citation type="submission" date="2017-09" db="EMBL/GenBank/DDBJ databases">
        <title>Bacterial strain isolated from the female urinary microbiota.</title>
        <authorList>
            <person name="Thomas-White K."/>
            <person name="Kumar N."/>
            <person name="Forster S."/>
            <person name="Putonti C."/>
            <person name="Lawley T."/>
            <person name="Wolfe A.J."/>
        </authorList>
    </citation>
    <scope>NUCLEOTIDE SEQUENCE [LARGE SCALE GENOMIC DNA]</scope>
    <source>
        <strain evidence="11 12">UMB0680</strain>
    </source>
</reference>
<dbReference type="OrthoDB" id="3557025at2"/>
<dbReference type="PANTHER" id="PTHR35011">
    <property type="entry name" value="2,3-DIKETO-L-GULONATE TRAP TRANSPORTER SMALL PERMEASE PROTEIN YIAM"/>
    <property type="match status" value="1"/>
</dbReference>
<keyword evidence="12" id="KW-1185">Reference proteome</keyword>
<comment type="similarity">
    <text evidence="8">Belongs to the TRAP transporter small permease family.</text>
</comment>
<evidence type="ECO:0000256" key="2">
    <source>
        <dbReference type="ARBA" id="ARBA00022448"/>
    </source>
</evidence>
<evidence type="ECO:0000313" key="12">
    <source>
        <dbReference type="Proteomes" id="UP000235703"/>
    </source>
</evidence>
<keyword evidence="4" id="KW-0997">Cell inner membrane</keyword>
<gene>
    <name evidence="11" type="ORF">CJ198_07745</name>
</gene>
<keyword evidence="6 9" id="KW-1133">Transmembrane helix</keyword>
<dbReference type="GO" id="GO:0022857">
    <property type="term" value="F:transmembrane transporter activity"/>
    <property type="evidence" value="ECO:0007669"/>
    <property type="project" value="TreeGrafter"/>
</dbReference>
<dbReference type="AlphaFoldDB" id="A0A2N6PHT2"/>
<dbReference type="Proteomes" id="UP000235703">
    <property type="component" value="Unassembled WGS sequence"/>
</dbReference>
<dbReference type="PANTHER" id="PTHR35011:SF11">
    <property type="entry name" value="TRAP TRANSPORTER SMALL PERMEASE PROTEIN"/>
    <property type="match status" value="1"/>
</dbReference>
<evidence type="ECO:0000259" key="10">
    <source>
        <dbReference type="Pfam" id="PF04290"/>
    </source>
</evidence>
<organism evidence="11 12">
    <name type="scientific">Brevibacterium luteolum</name>
    <dbReference type="NCBI Taxonomy" id="199591"/>
    <lineage>
        <taxon>Bacteria</taxon>
        <taxon>Bacillati</taxon>
        <taxon>Actinomycetota</taxon>
        <taxon>Actinomycetes</taxon>
        <taxon>Micrococcales</taxon>
        <taxon>Brevibacteriaceae</taxon>
        <taxon>Brevibacterium</taxon>
    </lineage>
</organism>
<feature type="transmembrane region" description="Helical" evidence="9">
    <location>
        <begin position="79"/>
        <end position="100"/>
    </location>
</feature>
<dbReference type="GO" id="GO:0015740">
    <property type="term" value="P:C4-dicarboxylate transport"/>
    <property type="evidence" value="ECO:0007669"/>
    <property type="project" value="TreeGrafter"/>
</dbReference>
<keyword evidence="2" id="KW-0813">Transport</keyword>
<feature type="domain" description="Tripartite ATP-independent periplasmic transporters DctQ component" evidence="10">
    <location>
        <begin position="1"/>
        <end position="96"/>
    </location>
</feature>
<comment type="caution">
    <text evidence="11">The sequence shown here is derived from an EMBL/GenBank/DDBJ whole genome shotgun (WGS) entry which is preliminary data.</text>
</comment>
<keyword evidence="5 9" id="KW-0812">Transmembrane</keyword>
<proteinExistence type="inferred from homology"/>
<dbReference type="Pfam" id="PF04290">
    <property type="entry name" value="DctQ"/>
    <property type="match status" value="1"/>
</dbReference>
<dbReference type="InterPro" id="IPR007387">
    <property type="entry name" value="TRAP_DctQ"/>
</dbReference>
<evidence type="ECO:0000256" key="7">
    <source>
        <dbReference type="ARBA" id="ARBA00023136"/>
    </source>
</evidence>
<dbReference type="RefSeq" id="WP_102162044.1">
    <property type="nucleotide sequence ID" value="NZ_JALXPM010000011.1"/>
</dbReference>
<evidence type="ECO:0000256" key="6">
    <source>
        <dbReference type="ARBA" id="ARBA00022989"/>
    </source>
</evidence>
<accession>A0A2N6PHT2</accession>
<dbReference type="EMBL" id="PNFZ01000003">
    <property type="protein sequence ID" value="PMB98248.1"/>
    <property type="molecule type" value="Genomic_DNA"/>
</dbReference>